<name>A0A8H7UPL6_9FUNG</name>
<reference evidence="1" key="1">
    <citation type="submission" date="2020-12" db="EMBL/GenBank/DDBJ databases">
        <title>Metabolic potential, ecology and presence of endohyphal bacteria is reflected in genomic diversity of Mucoromycotina.</title>
        <authorList>
            <person name="Muszewska A."/>
            <person name="Okrasinska A."/>
            <person name="Steczkiewicz K."/>
            <person name="Drgas O."/>
            <person name="Orlowska M."/>
            <person name="Perlinska-Lenart U."/>
            <person name="Aleksandrzak-Piekarczyk T."/>
            <person name="Szatraj K."/>
            <person name="Zielenkiewicz U."/>
            <person name="Pilsyk S."/>
            <person name="Malc E."/>
            <person name="Mieczkowski P."/>
            <person name="Kruszewska J.S."/>
            <person name="Biernat P."/>
            <person name="Pawlowska J."/>
        </authorList>
    </citation>
    <scope>NUCLEOTIDE SEQUENCE</scope>
    <source>
        <strain evidence="1">WA0000051536</strain>
    </source>
</reference>
<dbReference type="OrthoDB" id="2265273at2759"/>
<accession>A0A8H7UPL6</accession>
<organism evidence="1 2">
    <name type="scientific">Umbelopsis vinacea</name>
    <dbReference type="NCBI Taxonomy" id="44442"/>
    <lineage>
        <taxon>Eukaryota</taxon>
        <taxon>Fungi</taxon>
        <taxon>Fungi incertae sedis</taxon>
        <taxon>Mucoromycota</taxon>
        <taxon>Mucoromycotina</taxon>
        <taxon>Umbelopsidomycetes</taxon>
        <taxon>Umbelopsidales</taxon>
        <taxon>Umbelopsidaceae</taxon>
        <taxon>Umbelopsis</taxon>
    </lineage>
</organism>
<gene>
    <name evidence="1" type="ORF">INT44_004569</name>
</gene>
<evidence type="ECO:0000313" key="2">
    <source>
        <dbReference type="Proteomes" id="UP000612746"/>
    </source>
</evidence>
<dbReference type="InterPro" id="IPR029159">
    <property type="entry name" value="CA109-like"/>
</dbReference>
<protein>
    <submittedName>
        <fullName evidence="1">Uncharacterized protein</fullName>
    </submittedName>
</protein>
<dbReference type="AlphaFoldDB" id="A0A8H7UPL6"/>
<dbReference type="Proteomes" id="UP000612746">
    <property type="component" value="Unassembled WGS sequence"/>
</dbReference>
<keyword evidence="2" id="KW-1185">Reference proteome</keyword>
<sequence length="204" mass="22860">MSALTIIHLSKADSLCRDWVSLQNSGIALLSSLANTSQQRSATLNATIPLLGEDQKAALIYKQTAIFEETFSSFNAIIPRFRVIVDQFTALVKEAAKNAAYATNEQTMSPRVGTSAALLSTASISEEQTSLYISQIRDMYHQEYTYKVTLSHQLYQHPKLDAVTIHDINSLWSAQPQIDFTVEKEMAERLNLYKKVKKIVEAKD</sequence>
<comment type="caution">
    <text evidence="1">The sequence shown here is derived from an EMBL/GenBank/DDBJ whole genome shotgun (WGS) entry which is preliminary data.</text>
</comment>
<proteinExistence type="predicted"/>
<dbReference type="EMBL" id="JAEPRA010000001">
    <property type="protein sequence ID" value="KAG2189427.1"/>
    <property type="molecule type" value="Genomic_DNA"/>
</dbReference>
<dbReference type="Pfam" id="PF15011">
    <property type="entry name" value="CA109-like"/>
    <property type="match status" value="1"/>
</dbReference>
<evidence type="ECO:0000313" key="1">
    <source>
        <dbReference type="EMBL" id="KAG2189427.1"/>
    </source>
</evidence>